<name>A0A2A5RY79_9LACT</name>
<dbReference type="AlphaFoldDB" id="A0A2A5RY79"/>
<dbReference type="Proteomes" id="UP000242246">
    <property type="component" value="Unassembled WGS sequence"/>
</dbReference>
<sequence length="170" mass="20245">MEQKTERRKQMVFKNVILEKEEAVKWAEYFDEKYGDHGGATGDYRTWGGMTVNKDKSMFIRKKWVNHEDPNEIELYYFWHGYLFSVDVRQVWGDDDLEAWEFSRLMSYPRFNYSSGIHLPEELIKDKEQILQDFKTAMVTYGRKGIGISGYEKLDPPLPHIQIRVGDKVY</sequence>
<keyword evidence="2" id="KW-1185">Reference proteome</keyword>
<protein>
    <submittedName>
        <fullName evidence="1">Uncharacterized protein</fullName>
    </submittedName>
</protein>
<dbReference type="STRING" id="1348632.GCA_001591745_01377"/>
<dbReference type="OrthoDB" id="2243633at2"/>
<evidence type="ECO:0000313" key="1">
    <source>
        <dbReference type="EMBL" id="PCS06108.1"/>
    </source>
</evidence>
<proteinExistence type="predicted"/>
<comment type="caution">
    <text evidence="1">The sequence shown here is derived from an EMBL/GenBank/DDBJ whole genome shotgun (WGS) entry which is preliminary data.</text>
</comment>
<organism evidence="1 2">
    <name type="scientific">Pseudolactococcus plantarum</name>
    <dbReference type="NCBI Taxonomy" id="1365"/>
    <lineage>
        <taxon>Bacteria</taxon>
        <taxon>Bacillati</taxon>
        <taxon>Bacillota</taxon>
        <taxon>Bacilli</taxon>
        <taxon>Lactobacillales</taxon>
        <taxon>Streptococcaceae</taxon>
        <taxon>Pseudolactococcus</taxon>
    </lineage>
</organism>
<accession>A0A2A5RY79</accession>
<evidence type="ECO:0000313" key="2">
    <source>
        <dbReference type="Proteomes" id="UP000242246"/>
    </source>
</evidence>
<dbReference type="EMBL" id="JXJX01000010">
    <property type="protein sequence ID" value="PCS06108.1"/>
    <property type="molecule type" value="Genomic_DNA"/>
</dbReference>
<reference evidence="1 2" key="1">
    <citation type="submission" date="2014-12" db="EMBL/GenBank/DDBJ databases">
        <title>Draft genome sequences of 10 type strains of Lactococcus.</title>
        <authorList>
            <person name="Sun Z."/>
            <person name="Zhong Z."/>
            <person name="Liu W."/>
            <person name="Zhang W."/>
            <person name="Zhang H."/>
        </authorList>
    </citation>
    <scope>NUCLEOTIDE SEQUENCE [LARGE SCALE GENOMIC DNA]</scope>
    <source>
        <strain evidence="1 2">DSM 20686</strain>
    </source>
</reference>
<dbReference type="RefSeq" id="WP_143471398.1">
    <property type="nucleotide sequence ID" value="NZ_JXJX01000010.1"/>
</dbReference>
<gene>
    <name evidence="1" type="ORF">RU87_GL000304</name>
</gene>